<organism evidence="9 10">
    <name type="scientific">Musa acuminata subsp. malaccensis</name>
    <name type="common">Wild banana</name>
    <name type="synonym">Musa malaccensis</name>
    <dbReference type="NCBI Taxonomy" id="214687"/>
    <lineage>
        <taxon>Eukaryota</taxon>
        <taxon>Viridiplantae</taxon>
        <taxon>Streptophyta</taxon>
        <taxon>Embryophyta</taxon>
        <taxon>Tracheophyta</taxon>
        <taxon>Spermatophyta</taxon>
        <taxon>Magnoliopsida</taxon>
        <taxon>Liliopsida</taxon>
        <taxon>Zingiberales</taxon>
        <taxon>Musaceae</taxon>
        <taxon>Musa</taxon>
    </lineage>
</organism>
<dbReference type="SMART" id="SM00353">
    <property type="entry name" value="HLH"/>
    <property type="match status" value="1"/>
</dbReference>
<reference evidence="8" key="1">
    <citation type="submission" date="2021-03" db="EMBL/GenBank/DDBJ databases">
        <authorList>
            <consortium name="Genoscope - CEA"/>
            <person name="William W."/>
        </authorList>
    </citation>
    <scope>NUCLEOTIDE SEQUENCE</scope>
    <source>
        <strain evidence="8">Doubled-haploid Pahang</strain>
    </source>
</reference>
<keyword evidence="5" id="KW-0804">Transcription</keyword>
<dbReference type="GO" id="GO:0003700">
    <property type="term" value="F:DNA-binding transcription factor activity"/>
    <property type="evidence" value="ECO:0007669"/>
    <property type="project" value="InterPro"/>
</dbReference>
<gene>
    <name evidence="8" type="ORF">GSMUA_86570.1</name>
</gene>
<dbReference type="EnsemblPlants" id="Ma08_t25740.1">
    <property type="protein sequence ID" value="Ma08_p25740.1"/>
    <property type="gene ID" value="Ma08_g25740"/>
</dbReference>
<dbReference type="EMBL" id="HG996472">
    <property type="protein sequence ID" value="CAG1832737.1"/>
    <property type="molecule type" value="Genomic_DNA"/>
</dbReference>
<comment type="subcellular location">
    <subcellularLocation>
        <location evidence="1">Nucleus</location>
    </subcellularLocation>
</comment>
<dbReference type="GO" id="GO:0005634">
    <property type="term" value="C:nucleus"/>
    <property type="evidence" value="ECO:0007669"/>
    <property type="project" value="UniProtKB-SubCell"/>
</dbReference>
<dbReference type="PANTHER" id="PTHR45914">
    <property type="entry name" value="TRANSCRIPTION FACTOR HEC3-RELATED"/>
    <property type="match status" value="1"/>
</dbReference>
<evidence type="ECO:0000259" key="7">
    <source>
        <dbReference type="PROSITE" id="PS50888"/>
    </source>
</evidence>
<dbReference type="OrthoDB" id="2017571at2759"/>
<dbReference type="GO" id="GO:0003677">
    <property type="term" value="F:DNA binding"/>
    <property type="evidence" value="ECO:0007669"/>
    <property type="project" value="UniProtKB-KW"/>
</dbReference>
<reference evidence="9" key="2">
    <citation type="submission" date="2021-05" db="UniProtKB">
        <authorList>
            <consortium name="EnsemblPlants"/>
        </authorList>
    </citation>
    <scope>IDENTIFICATION</scope>
    <source>
        <strain evidence="9">subsp. malaccensis</strain>
    </source>
</reference>
<dbReference type="Gene3D" id="4.10.280.10">
    <property type="entry name" value="Helix-loop-helix DNA-binding domain"/>
    <property type="match status" value="1"/>
</dbReference>
<accession>A0A804KAR8</accession>
<proteinExistence type="inferred from homology"/>
<comment type="similarity">
    <text evidence="2">Belongs to the bHLH protein family.</text>
</comment>
<dbReference type="InterPro" id="IPR045843">
    <property type="entry name" value="IND-like"/>
</dbReference>
<dbReference type="InterPro" id="IPR036638">
    <property type="entry name" value="HLH_DNA-bd_sf"/>
</dbReference>
<dbReference type="Gramene" id="Ma08_t25740.1">
    <property type="protein sequence ID" value="Ma08_p25740.1"/>
    <property type="gene ID" value="Ma08_g25740"/>
</dbReference>
<dbReference type="CDD" id="cd11454">
    <property type="entry name" value="bHLH_AtIND_like"/>
    <property type="match status" value="1"/>
</dbReference>
<dbReference type="Pfam" id="PF00010">
    <property type="entry name" value="HLH"/>
    <property type="match status" value="1"/>
</dbReference>
<evidence type="ECO:0000256" key="2">
    <source>
        <dbReference type="ARBA" id="ARBA00005510"/>
    </source>
</evidence>
<keyword evidence="3" id="KW-0805">Transcription regulation</keyword>
<protein>
    <submittedName>
        <fullName evidence="8">(wild Malaysian banana) hypothetical protein</fullName>
    </submittedName>
</protein>
<dbReference type="FunFam" id="4.10.280.10:FF:000053">
    <property type="entry name" value="BHLH transcription factor"/>
    <property type="match status" value="1"/>
</dbReference>
<keyword evidence="4" id="KW-0238">DNA-binding</keyword>
<evidence type="ECO:0000256" key="4">
    <source>
        <dbReference type="ARBA" id="ARBA00023125"/>
    </source>
</evidence>
<dbReference type="InterPro" id="IPR011598">
    <property type="entry name" value="bHLH_dom"/>
</dbReference>
<feature type="domain" description="BHLH" evidence="7">
    <location>
        <begin position="253"/>
        <end position="302"/>
    </location>
</feature>
<dbReference type="Proteomes" id="UP000012960">
    <property type="component" value="Unplaced"/>
</dbReference>
<evidence type="ECO:0000256" key="6">
    <source>
        <dbReference type="ARBA" id="ARBA00023242"/>
    </source>
</evidence>
<evidence type="ECO:0000256" key="3">
    <source>
        <dbReference type="ARBA" id="ARBA00023015"/>
    </source>
</evidence>
<keyword evidence="6" id="KW-0539">Nucleus</keyword>
<name>A0A804KAR8_MUSAM</name>
<sequence>MDNLSWENPVAIRTKVSLWSNHHDNITDSSEGYNTSFKEKLELNEALLSSSLELQRILAALQTSSSLDRISERVEISTPSLGLGLLQNPADSVLLRPVVGATLWEAASSPPIGASEELHVISNTFDAQDDLSAIFSSCKNGNGSLDSHQASVTSHCSSRKPSSKRKFDEFTRIGENYHIRSLLESNSSSKEGGFQISFTRGQKLGFVQEGDYEIDNEAIAQVKEMIYRAAALRPVSLVAEEAVEKPKRKNVRISSDPQTVAARQRRERISEKLRVLQRLVPGGSKMDTASMLDEAANYVKFLKSQVMALEAMDNSWYDSVSSTTAARTLSTASEPGFSHATFLLHPKP</sequence>
<dbReference type="PROSITE" id="PS50888">
    <property type="entry name" value="BHLH"/>
    <property type="match status" value="1"/>
</dbReference>
<evidence type="ECO:0000313" key="9">
    <source>
        <dbReference type="EnsemblPlants" id="Ma08_p25740.1"/>
    </source>
</evidence>
<evidence type="ECO:0000313" key="10">
    <source>
        <dbReference type="Proteomes" id="UP000012960"/>
    </source>
</evidence>
<dbReference type="GO" id="GO:0046983">
    <property type="term" value="F:protein dimerization activity"/>
    <property type="evidence" value="ECO:0007669"/>
    <property type="project" value="InterPro"/>
</dbReference>
<evidence type="ECO:0000256" key="5">
    <source>
        <dbReference type="ARBA" id="ARBA00023163"/>
    </source>
</evidence>
<dbReference type="SUPFAM" id="SSF47459">
    <property type="entry name" value="HLH, helix-loop-helix DNA-binding domain"/>
    <property type="match status" value="1"/>
</dbReference>
<evidence type="ECO:0000313" key="8">
    <source>
        <dbReference type="EMBL" id="CAG1832737.1"/>
    </source>
</evidence>
<keyword evidence="10" id="KW-1185">Reference proteome</keyword>
<dbReference type="PANTHER" id="PTHR45914:SF12">
    <property type="entry name" value="TRANSCRIPTION FACTOR BHLH87"/>
    <property type="match status" value="1"/>
</dbReference>
<dbReference type="AlphaFoldDB" id="A0A804KAR8"/>
<evidence type="ECO:0000256" key="1">
    <source>
        <dbReference type="ARBA" id="ARBA00004123"/>
    </source>
</evidence>